<dbReference type="Gene3D" id="1.10.579.10">
    <property type="entry name" value="DNA Cyclobutane Dipyrimidine Photolyase, subunit A, domain 3"/>
    <property type="match status" value="1"/>
</dbReference>
<sequence length="543" mass="60698">MPPAPATAPTPSSSLGLQVVWFKRDLRAFDHQPLFEAARLGPVLPLYIVEPGLWAQPDMSGRQFAFLREFLEELREALARLGQPLIIRTGEAVPVLSALHRARGIAVLWSHEETGNLWTFRRDLAVKAFARAEGIPWHEPRQTGVVRRLASRNGWAARWDHDMRKPLLPEPLLTPLSSLGHTIDPGPLPPAGGPGLAPDLCPQRQPGGRKAGLACLESFLHRRGKTYRSGMSSPVSGFDACSRLSPHIAFGTLSLREITQRAEDRLSQLVLAGDTPGAATWRGAVSSFLARLHWHCHFMQKLEDAPRIEVSNLHPAHDGLRPREPDRARLEAWMKGETGLPFVDATMRALLATGWMNFRMRAMLMAVSSYHLWLDWRTPGEHLARCFTDYEPGIHWPQVQMQSGTTGINTIRIYNPVKQGIDQDPDGRFIRRWVPELRAIPDAFLHEPWKAPNAGAVLDKAYPLPVVDHVAAARAARDKVWSLRKDRDFHKAADTIQERHGSRKAGITRRGREGGARRKRPADTTAQLSFGLLLPEEKGKGRP</sequence>
<keyword evidence="6" id="KW-0456">Lyase</keyword>
<organism evidence="6 7">
    <name type="scientific">Pannonibacter phragmitetus</name>
    <dbReference type="NCBI Taxonomy" id="121719"/>
    <lineage>
        <taxon>Bacteria</taxon>
        <taxon>Pseudomonadati</taxon>
        <taxon>Pseudomonadota</taxon>
        <taxon>Alphaproteobacteria</taxon>
        <taxon>Hyphomicrobiales</taxon>
        <taxon>Stappiaceae</taxon>
        <taxon>Pannonibacter</taxon>
    </lineage>
</organism>
<dbReference type="EMBL" id="CP013068">
    <property type="protein sequence ID" value="ALV26710.1"/>
    <property type="molecule type" value="Genomic_DNA"/>
</dbReference>
<feature type="binding site" evidence="4">
    <location>
        <position position="227"/>
    </location>
    <ligand>
        <name>FAD</name>
        <dbReference type="ChEBI" id="CHEBI:57692"/>
    </ligand>
</feature>
<dbReference type="GO" id="GO:0071949">
    <property type="term" value="F:FAD binding"/>
    <property type="evidence" value="ECO:0007669"/>
    <property type="project" value="TreeGrafter"/>
</dbReference>
<dbReference type="GO" id="GO:0003904">
    <property type="term" value="F:deoxyribodipyrimidine photo-lyase activity"/>
    <property type="evidence" value="ECO:0007669"/>
    <property type="project" value="TreeGrafter"/>
</dbReference>
<dbReference type="Pfam" id="PF00875">
    <property type="entry name" value="DNA_photolyase"/>
    <property type="match status" value="1"/>
</dbReference>
<keyword evidence="7" id="KW-1185">Reference proteome</keyword>
<reference evidence="6 7" key="1">
    <citation type="submission" date="2015-10" db="EMBL/GenBank/DDBJ databases">
        <title>The world's first case of liver abscess caused by Pannonibacter phragmitetus.</title>
        <authorList>
            <person name="Ming D."/>
            <person name="Wang M."/>
            <person name="Zhou Y."/>
            <person name="Jiang T."/>
            <person name="Hu S."/>
        </authorList>
    </citation>
    <scope>NUCLEOTIDE SEQUENCE [LARGE SCALE GENOMIC DNA]</scope>
    <source>
        <strain evidence="6 7">31801</strain>
    </source>
</reference>
<evidence type="ECO:0000313" key="7">
    <source>
        <dbReference type="Proteomes" id="UP000064921"/>
    </source>
</evidence>
<evidence type="ECO:0000256" key="2">
    <source>
        <dbReference type="ARBA" id="ARBA00022630"/>
    </source>
</evidence>
<dbReference type="eggNOG" id="COG0415">
    <property type="taxonomic scope" value="Bacteria"/>
</dbReference>
<dbReference type="Pfam" id="PF03441">
    <property type="entry name" value="FAD_binding_7"/>
    <property type="match status" value="1"/>
</dbReference>
<dbReference type="InterPro" id="IPR036134">
    <property type="entry name" value="Crypto/Photolyase_FAD-like_sf"/>
</dbReference>
<dbReference type="InterPro" id="IPR006050">
    <property type="entry name" value="DNA_photolyase_N"/>
</dbReference>
<evidence type="ECO:0000313" key="6">
    <source>
        <dbReference type="EMBL" id="ALV26710.1"/>
    </source>
</evidence>
<dbReference type="InterPro" id="IPR005101">
    <property type="entry name" value="Cryptochr/Photolyase_FAD-bd"/>
</dbReference>
<comment type="cofactor">
    <cofactor evidence="4">
        <name>FAD</name>
        <dbReference type="ChEBI" id="CHEBI:57692"/>
    </cofactor>
    <text evidence="4">Binds 1 FAD per subunit.</text>
</comment>
<dbReference type="AlphaFoldDB" id="A0A0L0IYZ3"/>
<dbReference type="InterPro" id="IPR014729">
    <property type="entry name" value="Rossmann-like_a/b/a_fold"/>
</dbReference>
<feature type="region of interest" description="Disordered" evidence="5">
    <location>
        <begin position="497"/>
        <end position="543"/>
    </location>
</feature>
<dbReference type="KEGG" id="pphr:APZ00_06135"/>
<dbReference type="Gene3D" id="1.25.40.80">
    <property type="match status" value="1"/>
</dbReference>
<proteinExistence type="predicted"/>
<comment type="cofactor">
    <cofactor evidence="1">
        <name>(6R)-5,10-methylene-5,6,7,8-tetrahydrofolate</name>
        <dbReference type="ChEBI" id="CHEBI:15636"/>
    </cofactor>
</comment>
<dbReference type="SUPFAM" id="SSF52425">
    <property type="entry name" value="Cryptochrome/photolyase, N-terminal domain"/>
    <property type="match status" value="1"/>
</dbReference>
<dbReference type="Gene3D" id="3.40.50.620">
    <property type="entry name" value="HUPs"/>
    <property type="match status" value="1"/>
</dbReference>
<accession>A0A0L0IYZ3</accession>
<evidence type="ECO:0000256" key="3">
    <source>
        <dbReference type="ARBA" id="ARBA00022827"/>
    </source>
</evidence>
<name>A0A0L0IYZ3_9HYPH</name>
<protein>
    <submittedName>
        <fullName evidence="6">Deoxyribodipyrimidine photolyase</fullName>
    </submittedName>
</protein>
<dbReference type="Proteomes" id="UP000064921">
    <property type="component" value="Chromosome"/>
</dbReference>
<dbReference type="InterPro" id="IPR036155">
    <property type="entry name" value="Crypto/Photolyase_N_sf"/>
</dbReference>
<keyword evidence="2 4" id="KW-0285">Flavoprotein</keyword>
<dbReference type="SUPFAM" id="SSF48173">
    <property type="entry name" value="Cryptochrome/photolyase FAD-binding domain"/>
    <property type="match status" value="1"/>
</dbReference>
<gene>
    <name evidence="6" type="ORF">APZ00_06135</name>
</gene>
<dbReference type="RefSeq" id="WP_050473608.1">
    <property type="nucleotide sequence ID" value="NZ_CP013068.1"/>
</dbReference>
<dbReference type="PANTHER" id="PTHR11455:SF9">
    <property type="entry name" value="CRYPTOCHROME CIRCADIAN CLOCK 5 ISOFORM X1"/>
    <property type="match status" value="1"/>
</dbReference>
<dbReference type="STRING" id="121719.APZ00_06135"/>
<dbReference type="PROSITE" id="PS51645">
    <property type="entry name" value="PHR_CRY_ALPHA_BETA"/>
    <property type="match status" value="1"/>
</dbReference>
<evidence type="ECO:0000256" key="5">
    <source>
        <dbReference type="SAM" id="MobiDB-lite"/>
    </source>
</evidence>
<evidence type="ECO:0000256" key="4">
    <source>
        <dbReference type="PIRSR" id="PIRSR602081-1"/>
    </source>
</evidence>
<keyword evidence="3 4" id="KW-0274">FAD</keyword>
<dbReference type="GO" id="GO:0003677">
    <property type="term" value="F:DNA binding"/>
    <property type="evidence" value="ECO:0007669"/>
    <property type="project" value="TreeGrafter"/>
</dbReference>
<dbReference type="GO" id="GO:0009416">
    <property type="term" value="P:response to light stimulus"/>
    <property type="evidence" value="ECO:0007669"/>
    <property type="project" value="TreeGrafter"/>
</dbReference>
<evidence type="ECO:0000256" key="1">
    <source>
        <dbReference type="ARBA" id="ARBA00001932"/>
    </source>
</evidence>
<feature type="binding site" evidence="4">
    <location>
        <position position="288"/>
    </location>
    <ligand>
        <name>FAD</name>
        <dbReference type="ChEBI" id="CHEBI:57692"/>
    </ligand>
</feature>
<dbReference type="PATRIC" id="fig|121719.5.peg.5137"/>
<dbReference type="PANTHER" id="PTHR11455">
    <property type="entry name" value="CRYPTOCHROME"/>
    <property type="match status" value="1"/>
</dbReference>
<dbReference type="InterPro" id="IPR002081">
    <property type="entry name" value="Cryptochrome/DNA_photolyase_1"/>
</dbReference>